<accession>A0A161Y7Q3</accession>
<dbReference type="AlphaFoldDB" id="A0A161Y7Q3"/>
<keyword evidence="2" id="KW-1185">Reference proteome</keyword>
<protein>
    <submittedName>
        <fullName evidence="1">Uncharacterized protein</fullName>
    </submittedName>
</protein>
<dbReference type="EMBL" id="CP093349">
    <property type="protein sequence ID" value="WOH09964.1"/>
    <property type="molecule type" value="Genomic_DNA"/>
</dbReference>
<dbReference type="Proteomes" id="UP000077755">
    <property type="component" value="Chromosome 7"/>
</dbReference>
<evidence type="ECO:0000313" key="2">
    <source>
        <dbReference type="Proteomes" id="UP000077755"/>
    </source>
</evidence>
<dbReference type="Gramene" id="KZM88469">
    <property type="protein sequence ID" value="KZM88469"/>
    <property type="gene ID" value="DCAR_025544"/>
</dbReference>
<name>A0A161Y7Q3_DAUCS</name>
<organism evidence="1 2">
    <name type="scientific">Daucus carota subsp. sativus</name>
    <name type="common">Carrot</name>
    <dbReference type="NCBI Taxonomy" id="79200"/>
    <lineage>
        <taxon>Eukaryota</taxon>
        <taxon>Viridiplantae</taxon>
        <taxon>Streptophyta</taxon>
        <taxon>Embryophyta</taxon>
        <taxon>Tracheophyta</taxon>
        <taxon>Spermatophyta</taxon>
        <taxon>Magnoliopsida</taxon>
        <taxon>eudicotyledons</taxon>
        <taxon>Gunneridae</taxon>
        <taxon>Pentapetalae</taxon>
        <taxon>asterids</taxon>
        <taxon>campanulids</taxon>
        <taxon>Apiales</taxon>
        <taxon>Apiaceae</taxon>
        <taxon>Apioideae</taxon>
        <taxon>Scandiceae</taxon>
        <taxon>Daucinae</taxon>
        <taxon>Daucus</taxon>
        <taxon>Daucus sect. Daucus</taxon>
    </lineage>
</organism>
<reference evidence="1" key="2">
    <citation type="submission" date="2022-03" db="EMBL/GenBank/DDBJ databases">
        <title>Draft title - Genomic analysis of global carrot germplasm unveils the trajectory of domestication and the origin of high carotenoid orange carrot.</title>
        <authorList>
            <person name="Iorizzo M."/>
            <person name="Ellison S."/>
            <person name="Senalik D."/>
            <person name="Macko-Podgorni A."/>
            <person name="Grzebelus D."/>
            <person name="Bostan H."/>
            <person name="Rolling W."/>
            <person name="Curaba J."/>
            <person name="Simon P."/>
        </authorList>
    </citation>
    <scope>NUCLEOTIDE SEQUENCE</scope>
    <source>
        <tissue evidence="1">Leaf</tissue>
    </source>
</reference>
<evidence type="ECO:0000313" key="1">
    <source>
        <dbReference type="EMBL" id="WOH09964.1"/>
    </source>
</evidence>
<proteinExistence type="predicted"/>
<reference evidence="1" key="1">
    <citation type="journal article" date="2016" name="Nat. Genet.">
        <title>A high-quality carrot genome assembly provides new insights into carotenoid accumulation and asterid genome evolution.</title>
        <authorList>
            <person name="Iorizzo M."/>
            <person name="Ellison S."/>
            <person name="Senalik D."/>
            <person name="Zeng P."/>
            <person name="Satapoomin P."/>
            <person name="Huang J."/>
            <person name="Bowman M."/>
            <person name="Iovene M."/>
            <person name="Sanseverino W."/>
            <person name="Cavagnaro P."/>
            <person name="Yildiz M."/>
            <person name="Macko-Podgorni A."/>
            <person name="Moranska E."/>
            <person name="Grzebelus E."/>
            <person name="Grzebelus D."/>
            <person name="Ashrafi H."/>
            <person name="Zheng Z."/>
            <person name="Cheng S."/>
            <person name="Spooner D."/>
            <person name="Van Deynze A."/>
            <person name="Simon P."/>
        </authorList>
    </citation>
    <scope>NUCLEOTIDE SEQUENCE</scope>
    <source>
        <tissue evidence="1">Leaf</tissue>
    </source>
</reference>
<gene>
    <name evidence="1" type="ORF">DCAR_0729425</name>
</gene>
<sequence>MAGKNLHKNTGRLLVRVKPIFLKGIVENLFDAQRQWVLEIGFVKLLLFNIKEYPQPLSFSISKSYKPINSTISVGENIINFSEDDVQNVLGLPNGELMFENPYNRECSDVGLKFRLNFLIALTNRLPYLNLKILSYS</sequence>